<comment type="caution">
    <text evidence="3">The sequence shown here is derived from an EMBL/GenBank/DDBJ whole genome shotgun (WGS) entry which is preliminary data.</text>
</comment>
<feature type="domain" description="DUF4350" evidence="2">
    <location>
        <begin position="39"/>
        <end position="227"/>
    </location>
</feature>
<dbReference type="EMBL" id="JBHTLI010000001">
    <property type="protein sequence ID" value="MFD1095644.1"/>
    <property type="molecule type" value="Genomic_DNA"/>
</dbReference>
<proteinExistence type="predicted"/>
<reference evidence="4" key="1">
    <citation type="journal article" date="2019" name="Int. J. Syst. Evol. Microbiol.">
        <title>The Global Catalogue of Microorganisms (GCM) 10K type strain sequencing project: providing services to taxonomists for standard genome sequencing and annotation.</title>
        <authorList>
            <consortium name="The Broad Institute Genomics Platform"/>
            <consortium name="The Broad Institute Genome Sequencing Center for Infectious Disease"/>
            <person name="Wu L."/>
            <person name="Ma J."/>
        </authorList>
    </citation>
    <scope>NUCLEOTIDE SEQUENCE [LARGE SCALE GENOMIC DNA]</scope>
    <source>
        <strain evidence="4">CCUG 64793</strain>
    </source>
</reference>
<evidence type="ECO:0000313" key="3">
    <source>
        <dbReference type="EMBL" id="MFD1095644.1"/>
    </source>
</evidence>
<protein>
    <submittedName>
        <fullName evidence="3">DUF4350 domain-containing protein</fullName>
    </submittedName>
</protein>
<dbReference type="Pfam" id="PF14258">
    <property type="entry name" value="DUF4350"/>
    <property type="match status" value="1"/>
</dbReference>
<dbReference type="Proteomes" id="UP001597131">
    <property type="component" value="Unassembled WGS sequence"/>
</dbReference>
<keyword evidence="1" id="KW-1133">Transmembrane helix</keyword>
<organism evidence="3 4">
    <name type="scientific">Salegentibacter chungangensis</name>
    <dbReference type="NCBI Taxonomy" id="1335724"/>
    <lineage>
        <taxon>Bacteria</taxon>
        <taxon>Pseudomonadati</taxon>
        <taxon>Bacteroidota</taxon>
        <taxon>Flavobacteriia</taxon>
        <taxon>Flavobacteriales</taxon>
        <taxon>Flavobacteriaceae</taxon>
        <taxon>Salegentibacter</taxon>
    </lineage>
</organism>
<evidence type="ECO:0000256" key="1">
    <source>
        <dbReference type="SAM" id="Phobius"/>
    </source>
</evidence>
<accession>A0ABW3NT50</accession>
<evidence type="ECO:0000313" key="4">
    <source>
        <dbReference type="Proteomes" id="UP001597131"/>
    </source>
</evidence>
<keyword evidence="4" id="KW-1185">Reference proteome</keyword>
<dbReference type="RefSeq" id="WP_380744554.1">
    <property type="nucleotide sequence ID" value="NZ_JBHTLI010000001.1"/>
</dbReference>
<evidence type="ECO:0000259" key="2">
    <source>
        <dbReference type="Pfam" id="PF14258"/>
    </source>
</evidence>
<keyword evidence="1" id="KW-0812">Transmembrane</keyword>
<feature type="transmembrane region" description="Helical" evidence="1">
    <location>
        <begin position="267"/>
        <end position="284"/>
    </location>
</feature>
<name>A0ABW3NT50_9FLAO</name>
<dbReference type="InterPro" id="IPR025646">
    <property type="entry name" value="DUF4350"/>
</dbReference>
<sequence length="400" mass="47327">MKKTYKIMFSVFLIFTLLLTYLEATEPEPVNWAPSYTSTDKIPLGAYVFFESWNETGSTKIEQVKIPPYEFLTGAEEPEGTYFFLNNSLSFDKDEFKRLLSWIEKGNTAFIAADYFGGNLLDSLNIETSNYLDKEDFSSRPQLNLVHPELKRDSTYNFKEDMPARYFSNLDSLEYDLLGTIDFKDNKEEKVNFIRTRFGNGYLYLHTTPQAFSNYFLLRDNNWEYSQKVLAYLDKDRKLYWDTYYKSGKTYFSSPLYVLLNHRELKWAYYIFILGSVLFILFEGKRKQRAIPVIEPLKNQTYDYTETIAGLYLEQGRYKELAVKKIDLFLDYIRTRYRVQTGEFKEEFYLQLAQASGNSPEHTKELFERILNFKQATSISREEFHELSRDLNKYKKASNG</sequence>
<gene>
    <name evidence="3" type="ORF">ACFQ3Q_07790</name>
</gene>
<keyword evidence="1" id="KW-0472">Membrane</keyword>